<dbReference type="InParanoid" id="B7QNC2"/>
<dbReference type="EMBL" id="ABJB010444246">
    <property type="status" value="NOT_ANNOTATED_CDS"/>
    <property type="molecule type" value="Genomic_DNA"/>
</dbReference>
<evidence type="ECO:0000313" key="2">
    <source>
        <dbReference type="EMBL" id="EEC20344.1"/>
    </source>
</evidence>
<keyword evidence="4" id="KW-1185">Reference proteome</keyword>
<dbReference type="EMBL" id="DS978085">
    <property type="protein sequence ID" value="EEC20344.1"/>
    <property type="molecule type" value="Genomic_DNA"/>
</dbReference>
<gene>
    <name evidence="2" type="ORF">IscW_ISCW015497</name>
</gene>
<dbReference type="EnsemblMetazoa" id="ISCW015497-RA">
    <property type="protein sequence ID" value="ISCW015497-PA"/>
    <property type="gene ID" value="ISCW015497"/>
</dbReference>
<dbReference type="AlphaFoldDB" id="B7QNC2"/>
<sequence>MLTLTNLVFLSILVGKSLSSTPGNGYKSPSNYIVVVGEQNLNVTDPHEERIAVINAHFDAHAFEQNGES</sequence>
<protein>
    <recommendedName>
        <fullName evidence="5">Secreted protein</fullName>
    </recommendedName>
</protein>
<dbReference type="EMBL" id="ABJB011036739">
    <property type="status" value="NOT_ANNOTATED_CDS"/>
    <property type="molecule type" value="Genomic_DNA"/>
</dbReference>
<reference evidence="2 4" key="1">
    <citation type="submission" date="2008-03" db="EMBL/GenBank/DDBJ databases">
        <title>Annotation of Ixodes scapularis.</title>
        <authorList>
            <consortium name="Ixodes scapularis Genome Project Consortium"/>
            <person name="Caler E."/>
            <person name="Hannick L.I."/>
            <person name="Bidwell S."/>
            <person name="Joardar V."/>
            <person name="Thiagarajan M."/>
            <person name="Amedeo P."/>
            <person name="Galinsky K.J."/>
            <person name="Schobel S."/>
            <person name="Inman J."/>
            <person name="Hostetler J."/>
            <person name="Miller J."/>
            <person name="Hammond M."/>
            <person name="Megy K."/>
            <person name="Lawson D."/>
            <person name="Kodira C."/>
            <person name="Sutton G."/>
            <person name="Meyer J."/>
            <person name="Hill C.A."/>
            <person name="Birren B."/>
            <person name="Nene V."/>
            <person name="Collins F."/>
            <person name="Alarcon-Chaidez F."/>
            <person name="Wikel S."/>
            <person name="Strausberg R."/>
        </authorList>
    </citation>
    <scope>NUCLEOTIDE SEQUENCE [LARGE SCALE GENOMIC DNA]</scope>
    <source>
        <strain evidence="4">Wikel</strain>
        <strain evidence="2">Wikel colony</strain>
    </source>
</reference>
<evidence type="ECO:0008006" key="5">
    <source>
        <dbReference type="Google" id="ProtNLM"/>
    </source>
</evidence>
<evidence type="ECO:0000313" key="4">
    <source>
        <dbReference type="Proteomes" id="UP000001555"/>
    </source>
</evidence>
<dbReference type="PaxDb" id="6945-B7QNC2"/>
<dbReference type="EMBL" id="ABJB010203047">
    <property type="status" value="NOT_ANNOTATED_CDS"/>
    <property type="molecule type" value="Genomic_DNA"/>
</dbReference>
<feature type="signal peptide" evidence="1">
    <location>
        <begin position="1"/>
        <end position="19"/>
    </location>
</feature>
<keyword evidence="1" id="KW-0732">Signal</keyword>
<dbReference type="Proteomes" id="UP000001555">
    <property type="component" value="Unassembled WGS sequence"/>
</dbReference>
<evidence type="ECO:0000313" key="3">
    <source>
        <dbReference type="EnsemblMetazoa" id="ISCW015497-PA"/>
    </source>
</evidence>
<dbReference type="HOGENOM" id="CLU_2778703_0_0_1"/>
<feature type="chain" id="PRO_5014568414" description="Secreted protein" evidence="1">
    <location>
        <begin position="20"/>
        <end position="69"/>
    </location>
</feature>
<organism>
    <name type="scientific">Ixodes scapularis</name>
    <name type="common">Black-legged tick</name>
    <name type="synonym">Deer tick</name>
    <dbReference type="NCBI Taxonomy" id="6945"/>
    <lineage>
        <taxon>Eukaryota</taxon>
        <taxon>Metazoa</taxon>
        <taxon>Ecdysozoa</taxon>
        <taxon>Arthropoda</taxon>
        <taxon>Chelicerata</taxon>
        <taxon>Arachnida</taxon>
        <taxon>Acari</taxon>
        <taxon>Parasitiformes</taxon>
        <taxon>Ixodida</taxon>
        <taxon>Ixodoidea</taxon>
        <taxon>Ixodidae</taxon>
        <taxon>Ixodinae</taxon>
        <taxon>Ixodes</taxon>
    </lineage>
</organism>
<accession>B7QNC2</accession>
<proteinExistence type="predicted"/>
<name>B7QNC2_IXOSC</name>
<reference evidence="3" key="2">
    <citation type="submission" date="2020-05" db="UniProtKB">
        <authorList>
            <consortium name="EnsemblMetazoa"/>
        </authorList>
    </citation>
    <scope>IDENTIFICATION</scope>
    <source>
        <strain evidence="3">wikel</strain>
    </source>
</reference>
<evidence type="ECO:0000256" key="1">
    <source>
        <dbReference type="SAM" id="SignalP"/>
    </source>
</evidence>
<dbReference type="VEuPathDB" id="VectorBase:ISCW015497"/>